<dbReference type="SUPFAM" id="SSF50249">
    <property type="entry name" value="Nucleic acid-binding proteins"/>
    <property type="match status" value="1"/>
</dbReference>
<dbReference type="Gene3D" id="3.40.50.10190">
    <property type="entry name" value="BRCT domain"/>
    <property type="match status" value="1"/>
</dbReference>
<dbReference type="PATRIC" id="fig|1280951.3.peg.1076"/>
<keyword evidence="8 15" id="KW-0862">Zinc</keyword>
<reference evidence="18 19" key="1">
    <citation type="submission" date="2013-04" db="EMBL/GenBank/DDBJ databases">
        <title>Hyphomonas hirschiana VP5 Genome Sequencing.</title>
        <authorList>
            <person name="Lai Q."/>
            <person name="Shao Z."/>
        </authorList>
    </citation>
    <scope>NUCLEOTIDE SEQUENCE [LARGE SCALE GENOMIC DNA]</scope>
    <source>
        <strain evidence="18 19">VP5</strain>
    </source>
</reference>
<evidence type="ECO:0000256" key="13">
    <source>
        <dbReference type="ARBA" id="ARBA00034005"/>
    </source>
</evidence>
<evidence type="ECO:0000256" key="14">
    <source>
        <dbReference type="ARBA" id="ARBA00060881"/>
    </source>
</evidence>
<dbReference type="Pfam" id="PF03120">
    <property type="entry name" value="OB_DNA_ligase"/>
    <property type="match status" value="1"/>
</dbReference>
<dbReference type="InterPro" id="IPR003583">
    <property type="entry name" value="Hlx-hairpin-Hlx_DNA-bd_motif"/>
</dbReference>
<feature type="active site" description="N6-AMP-lysine intermediate" evidence="15">
    <location>
        <position position="128"/>
    </location>
</feature>
<dbReference type="SUPFAM" id="SSF52113">
    <property type="entry name" value="BRCT domain"/>
    <property type="match status" value="1"/>
</dbReference>
<feature type="binding site" evidence="15">
    <location>
        <position position="326"/>
    </location>
    <ligand>
        <name>NAD(+)</name>
        <dbReference type="ChEBI" id="CHEBI:57540"/>
    </ligand>
</feature>
<feature type="binding site" evidence="15">
    <location>
        <position position="420"/>
    </location>
    <ligand>
        <name>Zn(2+)</name>
        <dbReference type="ChEBI" id="CHEBI:29105"/>
    </ligand>
</feature>
<dbReference type="InterPro" id="IPR013839">
    <property type="entry name" value="DNAligase_adenylation"/>
</dbReference>
<feature type="binding site" evidence="15">
    <location>
        <position position="186"/>
    </location>
    <ligand>
        <name>NAD(+)</name>
        <dbReference type="ChEBI" id="CHEBI:57540"/>
    </ligand>
</feature>
<evidence type="ECO:0000256" key="7">
    <source>
        <dbReference type="ARBA" id="ARBA00022763"/>
    </source>
</evidence>
<dbReference type="InterPro" id="IPR001679">
    <property type="entry name" value="DNA_ligase"/>
</dbReference>
<gene>
    <name evidence="15" type="primary">ligA</name>
    <name evidence="18" type="ORF">HHI_05315</name>
</gene>
<dbReference type="EMBL" id="ARYI01000003">
    <property type="protein sequence ID" value="KCZ95549.1"/>
    <property type="molecule type" value="Genomic_DNA"/>
</dbReference>
<dbReference type="InterPro" id="IPR036420">
    <property type="entry name" value="BRCT_dom_sf"/>
</dbReference>
<evidence type="ECO:0000256" key="3">
    <source>
        <dbReference type="ARBA" id="ARBA00013308"/>
    </source>
</evidence>
<dbReference type="Gene3D" id="6.20.10.30">
    <property type="match status" value="1"/>
</dbReference>
<evidence type="ECO:0000259" key="17">
    <source>
        <dbReference type="PROSITE" id="PS50172"/>
    </source>
</evidence>
<feature type="binding site" evidence="15">
    <location>
        <begin position="43"/>
        <end position="47"/>
    </location>
    <ligand>
        <name>NAD(+)</name>
        <dbReference type="ChEBI" id="CHEBI:57540"/>
    </ligand>
</feature>
<evidence type="ECO:0000313" key="18">
    <source>
        <dbReference type="EMBL" id="KCZ95549.1"/>
    </source>
</evidence>
<keyword evidence="4 15" id="KW-0436">Ligase</keyword>
<evidence type="ECO:0000256" key="11">
    <source>
        <dbReference type="ARBA" id="ARBA00023204"/>
    </source>
</evidence>
<comment type="similarity">
    <text evidence="14 15">Belongs to the NAD-dependent DNA ligase family. LigA subfamily.</text>
</comment>
<feature type="binding site" evidence="15">
    <location>
        <position position="126"/>
    </location>
    <ligand>
        <name>NAD(+)</name>
        <dbReference type="ChEBI" id="CHEBI:57540"/>
    </ligand>
</feature>
<protein>
    <recommendedName>
        <fullName evidence="3 15">DNA ligase</fullName>
        <ecNumber evidence="2 15">6.5.1.2</ecNumber>
    </recommendedName>
    <alternativeName>
        <fullName evidence="15">Polydeoxyribonucleotide synthase [NAD(+)]</fullName>
    </alternativeName>
</protein>
<name>A0A059FY17_9PROT</name>
<dbReference type="SMART" id="SM00292">
    <property type="entry name" value="BRCT"/>
    <property type="match status" value="1"/>
</dbReference>
<dbReference type="Pfam" id="PF01653">
    <property type="entry name" value="DNA_ligase_aden"/>
    <property type="match status" value="1"/>
</dbReference>
<feature type="binding site" evidence="15">
    <location>
        <position position="302"/>
    </location>
    <ligand>
        <name>NAD(+)</name>
        <dbReference type="ChEBI" id="CHEBI:57540"/>
    </ligand>
</feature>
<evidence type="ECO:0000256" key="12">
    <source>
        <dbReference type="ARBA" id="ARBA00023211"/>
    </source>
</evidence>
<dbReference type="AlphaFoldDB" id="A0A059FY17"/>
<dbReference type="EC" id="6.5.1.2" evidence="2 15"/>
<dbReference type="SMART" id="SM00278">
    <property type="entry name" value="HhH1"/>
    <property type="match status" value="3"/>
</dbReference>
<dbReference type="GO" id="GO:0005829">
    <property type="term" value="C:cytosol"/>
    <property type="evidence" value="ECO:0007669"/>
    <property type="project" value="TreeGrafter"/>
</dbReference>
<comment type="cofactor">
    <cofactor evidence="15">
        <name>Mg(2+)</name>
        <dbReference type="ChEBI" id="CHEBI:18420"/>
    </cofactor>
    <cofactor evidence="15">
        <name>Mn(2+)</name>
        <dbReference type="ChEBI" id="CHEBI:29035"/>
    </cofactor>
</comment>
<keyword evidence="10 15" id="KW-0520">NAD</keyword>
<dbReference type="SUPFAM" id="SSF56091">
    <property type="entry name" value="DNA ligase/mRNA capping enzyme, catalytic domain"/>
    <property type="match status" value="1"/>
</dbReference>
<dbReference type="CDD" id="cd17748">
    <property type="entry name" value="BRCT_DNA_ligase_like"/>
    <property type="match status" value="1"/>
</dbReference>
<evidence type="ECO:0000256" key="8">
    <source>
        <dbReference type="ARBA" id="ARBA00022833"/>
    </source>
</evidence>
<dbReference type="InterPro" id="IPR033136">
    <property type="entry name" value="DNA_ligase_CS"/>
</dbReference>
<dbReference type="PROSITE" id="PS01056">
    <property type="entry name" value="DNA_LIGASE_N2"/>
    <property type="match status" value="1"/>
</dbReference>
<evidence type="ECO:0000256" key="16">
    <source>
        <dbReference type="RuleBase" id="RU000618"/>
    </source>
</evidence>
<dbReference type="Gene3D" id="3.30.470.30">
    <property type="entry name" value="DNA ligase/mRNA capping enzyme"/>
    <property type="match status" value="1"/>
</dbReference>
<keyword evidence="11 15" id="KW-0234">DNA repair</keyword>
<dbReference type="PANTHER" id="PTHR23389">
    <property type="entry name" value="CHROMOSOME TRANSMISSION FIDELITY FACTOR 18"/>
    <property type="match status" value="1"/>
</dbReference>
<comment type="catalytic activity">
    <reaction evidence="13 15 16">
        <text>NAD(+) + (deoxyribonucleotide)n-3'-hydroxyl + 5'-phospho-(deoxyribonucleotide)m = (deoxyribonucleotide)n+m + AMP + beta-nicotinamide D-nucleotide.</text>
        <dbReference type="EC" id="6.5.1.2"/>
    </reaction>
</comment>
<dbReference type="InterPro" id="IPR004150">
    <property type="entry name" value="NAD_DNA_ligase_OB"/>
</dbReference>
<dbReference type="Pfam" id="PF03119">
    <property type="entry name" value="DNA_ligase_ZBD"/>
    <property type="match status" value="1"/>
</dbReference>
<dbReference type="Proteomes" id="UP000025061">
    <property type="component" value="Unassembled WGS sequence"/>
</dbReference>
<dbReference type="NCBIfam" id="TIGR00575">
    <property type="entry name" value="dnlj"/>
    <property type="match status" value="1"/>
</dbReference>
<dbReference type="PIRSF" id="PIRSF001604">
    <property type="entry name" value="LigA"/>
    <property type="match status" value="1"/>
</dbReference>
<evidence type="ECO:0000256" key="4">
    <source>
        <dbReference type="ARBA" id="ARBA00022598"/>
    </source>
</evidence>
<dbReference type="NCBIfam" id="NF005932">
    <property type="entry name" value="PRK07956.1"/>
    <property type="match status" value="1"/>
</dbReference>
<feature type="binding site" evidence="15">
    <location>
        <begin position="92"/>
        <end position="93"/>
    </location>
    <ligand>
        <name>NAD(+)</name>
        <dbReference type="ChEBI" id="CHEBI:57540"/>
    </ligand>
</feature>
<dbReference type="GO" id="GO:0003911">
    <property type="term" value="F:DNA ligase (NAD+) activity"/>
    <property type="evidence" value="ECO:0007669"/>
    <property type="project" value="UniProtKB-UniRule"/>
</dbReference>
<comment type="caution">
    <text evidence="18">The sequence shown here is derived from an EMBL/GenBank/DDBJ whole genome shotgun (WGS) entry which is preliminary data.</text>
</comment>
<dbReference type="OrthoDB" id="9759736at2"/>
<feature type="binding site" evidence="15">
    <location>
        <position position="417"/>
    </location>
    <ligand>
        <name>Zn(2+)</name>
        <dbReference type="ChEBI" id="CHEBI:29105"/>
    </ligand>
</feature>
<dbReference type="SMART" id="SM00532">
    <property type="entry name" value="LIGANc"/>
    <property type="match status" value="1"/>
</dbReference>
<evidence type="ECO:0000256" key="6">
    <source>
        <dbReference type="ARBA" id="ARBA00022723"/>
    </source>
</evidence>
<dbReference type="PROSITE" id="PS50172">
    <property type="entry name" value="BRCT"/>
    <property type="match status" value="1"/>
</dbReference>
<dbReference type="InterPro" id="IPR013840">
    <property type="entry name" value="DNAligase_N"/>
</dbReference>
<dbReference type="CDD" id="cd00114">
    <property type="entry name" value="LIGANc"/>
    <property type="match status" value="1"/>
</dbReference>
<dbReference type="Gene3D" id="2.40.50.140">
    <property type="entry name" value="Nucleic acid-binding proteins"/>
    <property type="match status" value="1"/>
</dbReference>
<dbReference type="Gene3D" id="1.10.150.20">
    <property type="entry name" value="5' to 3' exonuclease, C-terminal subdomain"/>
    <property type="match status" value="2"/>
</dbReference>
<dbReference type="InterPro" id="IPR004149">
    <property type="entry name" value="Znf_DNAligase_C4"/>
</dbReference>
<dbReference type="GO" id="GO:0046872">
    <property type="term" value="F:metal ion binding"/>
    <property type="evidence" value="ECO:0007669"/>
    <property type="project" value="UniProtKB-KW"/>
</dbReference>
<dbReference type="InterPro" id="IPR041663">
    <property type="entry name" value="DisA/LigA_HHH"/>
</dbReference>
<comment type="function">
    <text evidence="1 15">DNA ligase that catalyzes the formation of phosphodiester linkages between 5'-phosphoryl and 3'-hydroxyl groups in double-stranded DNA using NAD as a coenzyme and as the energy source for the reaction. It is essential for DNA replication and repair of damaged DNA.</text>
</comment>
<dbReference type="PROSITE" id="PS01055">
    <property type="entry name" value="DNA_LIGASE_N1"/>
    <property type="match status" value="1"/>
</dbReference>
<dbReference type="Pfam" id="PF12826">
    <property type="entry name" value="HHH_2"/>
    <property type="match status" value="1"/>
</dbReference>
<evidence type="ECO:0000313" key="19">
    <source>
        <dbReference type="Proteomes" id="UP000025061"/>
    </source>
</evidence>
<keyword evidence="19" id="KW-1185">Reference proteome</keyword>
<evidence type="ECO:0000256" key="1">
    <source>
        <dbReference type="ARBA" id="ARBA00004067"/>
    </source>
</evidence>
<feature type="binding site" evidence="15">
    <location>
        <position position="446"/>
    </location>
    <ligand>
        <name>Zn(2+)</name>
        <dbReference type="ChEBI" id="CHEBI:29105"/>
    </ligand>
</feature>
<dbReference type="InterPro" id="IPR012340">
    <property type="entry name" value="NA-bd_OB-fold"/>
</dbReference>
<feature type="binding site" evidence="15">
    <location>
        <position position="149"/>
    </location>
    <ligand>
        <name>NAD(+)</name>
        <dbReference type="ChEBI" id="CHEBI:57540"/>
    </ligand>
</feature>
<dbReference type="HAMAP" id="MF_01588">
    <property type="entry name" value="DNA_ligase_A"/>
    <property type="match status" value="1"/>
</dbReference>
<dbReference type="InterPro" id="IPR010994">
    <property type="entry name" value="RuvA_2-like"/>
</dbReference>
<evidence type="ECO:0000256" key="2">
    <source>
        <dbReference type="ARBA" id="ARBA00012722"/>
    </source>
</evidence>
<keyword evidence="6 15" id="KW-0479">Metal-binding</keyword>
<evidence type="ECO:0000256" key="10">
    <source>
        <dbReference type="ARBA" id="ARBA00023027"/>
    </source>
</evidence>
<dbReference type="GO" id="GO:0006260">
    <property type="term" value="P:DNA replication"/>
    <property type="evidence" value="ECO:0007669"/>
    <property type="project" value="UniProtKB-KW"/>
</dbReference>
<dbReference type="InterPro" id="IPR001357">
    <property type="entry name" value="BRCT_dom"/>
</dbReference>
<dbReference type="PANTHER" id="PTHR23389:SF9">
    <property type="entry name" value="DNA LIGASE"/>
    <property type="match status" value="1"/>
</dbReference>
<evidence type="ECO:0000256" key="5">
    <source>
        <dbReference type="ARBA" id="ARBA00022705"/>
    </source>
</evidence>
<sequence length="701" mass="75959">MSGDKPVEALSEAEAAAELERLARAIADADAAYYQNDAPELTDADYDALRQRNLAIEARFPALKREDSPTDRVGAEAGDGFAKARHSAPMLSLDNAFTDEDVADFAVRIRRFLGLAPEETLAFTAEPKIDGLSLSLTYENGKLMRAATRGDGQTGEDVTANARTLGDIPVKLKGKGWPERIEVRGEVYMAKSAFADLNAREAEAGRKVFANPRNAAAGSLRQLDVEITKSRPLRFFAYAWAAASEPFAQTQFEAVKAFADWGFVTNSRMIRIKTVEEVLSYYQEIEAERASLEYDIDGVVYKVDRLDWQQRLGFVSRAPRWAIAHKFPAEKAVTTLLGIDIQVGRTGSLTPVARLEPVTVGGVVVSNATLHNEDEIARLGVKPGDKVEIQRAGDVIPQVLRVVEPGQGAPWAMPDTCPVCGSAAVREIDDAGRADVRRRCTGGLICPAQAVERLKHFVSRKALDIDGLGEKQVLLFHEKGAVKAPQDIFRLKKNIEAAGLPPLEEWEGFGAQSARKLYSAIDARRKVPFARFLNGLGIRYVGQTTSAQFARSFLSWQSFWAAVKAAEEGGIESEAYNELIGIDGIGQAAARSLMAFEGEPHNREMLAALLEEVEVEDEIPAETGSPVTGKTVVFTGTLEKMTRDEAKARASALGAKVAGTVSAKTDIVIAGPGAGSKLVKAEQLGLAVMTEDEWLALIGET</sequence>
<dbReference type="RefSeq" id="WP_011645416.1">
    <property type="nucleotide sequence ID" value="NZ_ARYI01000003.1"/>
</dbReference>
<proteinExistence type="inferred from homology"/>
<feature type="binding site" evidence="15">
    <location>
        <position position="440"/>
    </location>
    <ligand>
        <name>Zn(2+)</name>
        <dbReference type="ChEBI" id="CHEBI:29105"/>
    </ligand>
</feature>
<dbReference type="InterPro" id="IPR018239">
    <property type="entry name" value="DNA_ligase_AS"/>
</dbReference>
<keyword evidence="7 15" id="KW-0227">DNA damage</keyword>
<dbReference type="SMR" id="A0A059FY17"/>
<evidence type="ECO:0000256" key="9">
    <source>
        <dbReference type="ARBA" id="ARBA00022842"/>
    </source>
</evidence>
<dbReference type="Gene3D" id="1.10.287.610">
    <property type="entry name" value="Helix hairpin bin"/>
    <property type="match status" value="1"/>
</dbReference>
<keyword evidence="12 15" id="KW-0464">Manganese</keyword>
<dbReference type="GO" id="GO:0006281">
    <property type="term" value="P:DNA repair"/>
    <property type="evidence" value="ECO:0007669"/>
    <property type="project" value="UniProtKB-KW"/>
</dbReference>
<accession>A0A059FY17</accession>
<keyword evidence="9 15" id="KW-0460">Magnesium</keyword>
<dbReference type="FunFam" id="3.30.470.30:FF:000001">
    <property type="entry name" value="DNA ligase"/>
    <property type="match status" value="1"/>
</dbReference>
<dbReference type="GO" id="GO:0003677">
    <property type="term" value="F:DNA binding"/>
    <property type="evidence" value="ECO:0007669"/>
    <property type="project" value="InterPro"/>
</dbReference>
<evidence type="ECO:0000256" key="15">
    <source>
        <dbReference type="HAMAP-Rule" id="MF_01588"/>
    </source>
</evidence>
<organism evidence="18 19">
    <name type="scientific">Hyphomonas hirschiana VP5</name>
    <dbReference type="NCBI Taxonomy" id="1280951"/>
    <lineage>
        <taxon>Bacteria</taxon>
        <taxon>Pseudomonadati</taxon>
        <taxon>Pseudomonadota</taxon>
        <taxon>Alphaproteobacteria</taxon>
        <taxon>Hyphomonadales</taxon>
        <taxon>Hyphomonadaceae</taxon>
        <taxon>Hyphomonas</taxon>
    </lineage>
</organism>
<dbReference type="FunFam" id="2.40.50.140:FF:000012">
    <property type="entry name" value="DNA ligase"/>
    <property type="match status" value="1"/>
</dbReference>
<dbReference type="Pfam" id="PF00533">
    <property type="entry name" value="BRCT"/>
    <property type="match status" value="1"/>
</dbReference>
<keyword evidence="5 15" id="KW-0235">DNA replication</keyword>
<feature type="domain" description="BRCT" evidence="17">
    <location>
        <begin position="622"/>
        <end position="695"/>
    </location>
</feature>
<dbReference type="SUPFAM" id="SSF47781">
    <property type="entry name" value="RuvA domain 2-like"/>
    <property type="match status" value="1"/>
</dbReference>